<comment type="catalytic activity">
    <reaction evidence="1">
        <text>AMP + H2O = D-ribose 5-phosphate + adenine</text>
        <dbReference type="Rhea" id="RHEA:20129"/>
        <dbReference type="ChEBI" id="CHEBI:15377"/>
        <dbReference type="ChEBI" id="CHEBI:16708"/>
        <dbReference type="ChEBI" id="CHEBI:78346"/>
        <dbReference type="ChEBI" id="CHEBI:456215"/>
        <dbReference type="EC" id="3.2.2.4"/>
    </reaction>
</comment>
<dbReference type="Gene3D" id="3.40.50.450">
    <property type="match status" value="1"/>
</dbReference>
<dbReference type="PANTHER" id="PTHR43393">
    <property type="entry name" value="CYTOKININ RIBOSIDE 5'-MONOPHOSPHATE PHOSPHORIBOHYDROLASE"/>
    <property type="match status" value="1"/>
</dbReference>
<dbReference type="EMBL" id="JBAWKS010000001">
    <property type="protein sequence ID" value="MEI4549300.1"/>
    <property type="molecule type" value="Genomic_DNA"/>
</dbReference>
<protein>
    <recommendedName>
        <fullName evidence="2">Cytokinin riboside 5'-monophosphate phosphoribohydrolase</fullName>
        <ecNumber evidence="2">3.2.2.n1</ecNumber>
    </recommendedName>
</protein>
<keyword evidence="4" id="KW-1185">Reference proteome</keyword>
<dbReference type="NCBIfam" id="TIGR00730">
    <property type="entry name" value="Rossman fold protein, TIGR00730 family"/>
    <property type="match status" value="1"/>
</dbReference>
<name>A0ABU8EQQ7_9GAMM</name>
<gene>
    <name evidence="3" type="ORF">WAE96_06250</name>
</gene>
<proteinExistence type="inferred from homology"/>
<evidence type="ECO:0000256" key="2">
    <source>
        <dbReference type="RuleBase" id="RU363015"/>
    </source>
</evidence>
<dbReference type="Proteomes" id="UP001382455">
    <property type="component" value="Unassembled WGS sequence"/>
</dbReference>
<dbReference type="InterPro" id="IPR005269">
    <property type="entry name" value="LOG"/>
</dbReference>
<dbReference type="EC" id="3.2.2.n1" evidence="2"/>
<sequence length="213" mass="23815">MIDDLKGDESWRMFRIISEFADGFDKLSDTGPAISIFGSARLEPSDTYYQATVDIAKRFVEEGFAVISGGGPGIMEAANRGATNGKSIGLNIELPHEQVPNPYQNQPLDFRYFFTRKVMFLKYSMGYICMPGGFGTLDETFESLTLLQTGRISKMPIVLFGSEFWQGLVDWMQAQLVKKGLIDQSDFSLFTVTDDIEEAVAIIVKHARGRQQP</sequence>
<dbReference type="SUPFAM" id="SSF102405">
    <property type="entry name" value="MCP/YpsA-like"/>
    <property type="match status" value="1"/>
</dbReference>
<evidence type="ECO:0000313" key="3">
    <source>
        <dbReference type="EMBL" id="MEI4549300.1"/>
    </source>
</evidence>
<dbReference type="Pfam" id="PF03641">
    <property type="entry name" value="Lysine_decarbox"/>
    <property type="match status" value="1"/>
</dbReference>
<accession>A0ABU8EQQ7</accession>
<keyword evidence="2" id="KW-0378">Hydrolase</keyword>
<evidence type="ECO:0000256" key="1">
    <source>
        <dbReference type="ARBA" id="ARBA00000274"/>
    </source>
</evidence>
<reference evidence="3 4" key="1">
    <citation type="submission" date="2023-12" db="EMBL/GenBank/DDBJ databases">
        <title>Friends and Foes: Symbiotic and Algicidal bacterial influence on Karenia brevis blooms.</title>
        <authorList>
            <person name="Fei C."/>
            <person name="Mohamed A.R."/>
            <person name="Booker A."/>
            <person name="Arshad M."/>
            <person name="Klass S."/>
            <person name="Ahn S."/>
            <person name="Gilbert P.M."/>
            <person name="Heil C.A."/>
            <person name="Martinez J.M."/>
            <person name="Amin S.A."/>
        </authorList>
    </citation>
    <scope>NUCLEOTIDE SEQUENCE [LARGE SCALE GENOMIC DNA]</scope>
    <source>
        <strain evidence="3 4">CE15</strain>
    </source>
</reference>
<comment type="similarity">
    <text evidence="2">Belongs to the LOG family.</text>
</comment>
<organism evidence="3 4">
    <name type="scientific">Pseudoalteromonas spongiae</name>
    <dbReference type="NCBI Taxonomy" id="298657"/>
    <lineage>
        <taxon>Bacteria</taxon>
        <taxon>Pseudomonadati</taxon>
        <taxon>Pseudomonadota</taxon>
        <taxon>Gammaproteobacteria</taxon>
        <taxon>Alteromonadales</taxon>
        <taxon>Pseudoalteromonadaceae</taxon>
        <taxon>Pseudoalteromonas</taxon>
    </lineage>
</organism>
<keyword evidence="2" id="KW-0203">Cytokinin biosynthesis</keyword>
<evidence type="ECO:0000313" key="4">
    <source>
        <dbReference type="Proteomes" id="UP001382455"/>
    </source>
</evidence>
<comment type="caution">
    <text evidence="3">The sequence shown here is derived from an EMBL/GenBank/DDBJ whole genome shotgun (WGS) entry which is preliminary data.</text>
</comment>
<dbReference type="InterPro" id="IPR052341">
    <property type="entry name" value="LOG_family_nucleotidases"/>
</dbReference>
<dbReference type="PANTHER" id="PTHR43393:SF2">
    <property type="entry name" value="CYTOKININ RIBOSIDE 5'-MONOPHOSPHATE PHOSPHORIBOHYDROLASE"/>
    <property type="match status" value="1"/>
</dbReference>
<dbReference type="InterPro" id="IPR031100">
    <property type="entry name" value="LOG_fam"/>
</dbReference>
<dbReference type="RefSeq" id="WP_010560254.1">
    <property type="nucleotide sequence ID" value="NZ_JBAWKS010000001.1"/>
</dbReference>